<sequence>MDVTPDGNFQRMVVERKGSYCYGKNGMLLEMLRGVGYRAYGTQGRVNKHSTDPEKEPEFTPLVHLVLLVQPVEGKGERQPILSTRDLEEVVLCGLFSSRTGLPRREGLRQRRLSFPKVLTPVCSGFASGSDNPAMLSWRLEVQHQKDPEGPPAPWKSGIEQSSYFVATHPNGSSFLQQVVCVKYVYLDDQKEDLSYTTLWRDHMRQHMGAQTKDLPEIKTEWERLETIREFHGIDVGEGAIEHIKGRNAALKAA</sequence>
<gene>
    <name evidence="2" type="ORF">AAF712_010478</name>
</gene>
<evidence type="ECO:0000313" key="2">
    <source>
        <dbReference type="EMBL" id="KAL0062641.1"/>
    </source>
</evidence>
<reference evidence="2 3" key="1">
    <citation type="submission" date="2024-05" db="EMBL/GenBank/DDBJ databases">
        <title>A draft genome resource for the thread blight pathogen Marasmius tenuissimus strain MS-2.</title>
        <authorList>
            <person name="Yulfo-Soto G.E."/>
            <person name="Baruah I.K."/>
            <person name="Amoako-Attah I."/>
            <person name="Bukari Y."/>
            <person name="Meinhardt L.W."/>
            <person name="Bailey B.A."/>
            <person name="Cohen S.P."/>
        </authorList>
    </citation>
    <scope>NUCLEOTIDE SEQUENCE [LARGE SCALE GENOMIC DNA]</scope>
    <source>
        <strain evidence="2 3">MS-2</strain>
    </source>
</reference>
<protein>
    <recommendedName>
        <fullName evidence="4">Arylamine N-acetyltransferase</fullName>
    </recommendedName>
</protein>
<dbReference type="Gene3D" id="3.30.2140.20">
    <property type="match status" value="2"/>
</dbReference>
<accession>A0ABR2ZNK9</accession>
<comment type="similarity">
    <text evidence="1">Belongs to the arylamine N-acetyltransferase family.</text>
</comment>
<dbReference type="InterPro" id="IPR038765">
    <property type="entry name" value="Papain-like_cys_pep_sf"/>
</dbReference>
<evidence type="ECO:0000313" key="3">
    <source>
        <dbReference type="Proteomes" id="UP001437256"/>
    </source>
</evidence>
<comment type="caution">
    <text evidence="2">The sequence shown here is derived from an EMBL/GenBank/DDBJ whole genome shotgun (WGS) entry which is preliminary data.</text>
</comment>
<name>A0ABR2ZNK9_9AGAR</name>
<organism evidence="2 3">
    <name type="scientific">Marasmius tenuissimus</name>
    <dbReference type="NCBI Taxonomy" id="585030"/>
    <lineage>
        <taxon>Eukaryota</taxon>
        <taxon>Fungi</taxon>
        <taxon>Dikarya</taxon>
        <taxon>Basidiomycota</taxon>
        <taxon>Agaricomycotina</taxon>
        <taxon>Agaricomycetes</taxon>
        <taxon>Agaricomycetidae</taxon>
        <taxon>Agaricales</taxon>
        <taxon>Marasmiineae</taxon>
        <taxon>Marasmiaceae</taxon>
        <taxon>Marasmius</taxon>
    </lineage>
</organism>
<evidence type="ECO:0000256" key="1">
    <source>
        <dbReference type="ARBA" id="ARBA00006547"/>
    </source>
</evidence>
<dbReference type="InterPro" id="IPR001447">
    <property type="entry name" value="Arylamine_N-AcTrfase"/>
</dbReference>
<dbReference type="EMBL" id="JBBXMP010000100">
    <property type="protein sequence ID" value="KAL0062641.1"/>
    <property type="molecule type" value="Genomic_DNA"/>
</dbReference>
<dbReference type="InterPro" id="IPR053710">
    <property type="entry name" value="Arylamine_NAT_domain_sf"/>
</dbReference>
<keyword evidence="3" id="KW-1185">Reference proteome</keyword>
<dbReference type="Pfam" id="PF00797">
    <property type="entry name" value="Acetyltransf_2"/>
    <property type="match status" value="1"/>
</dbReference>
<proteinExistence type="inferred from homology"/>
<dbReference type="SUPFAM" id="SSF54001">
    <property type="entry name" value="Cysteine proteinases"/>
    <property type="match status" value="1"/>
</dbReference>
<evidence type="ECO:0008006" key="4">
    <source>
        <dbReference type="Google" id="ProtNLM"/>
    </source>
</evidence>
<dbReference type="Proteomes" id="UP001437256">
    <property type="component" value="Unassembled WGS sequence"/>
</dbReference>